<protein>
    <recommendedName>
        <fullName evidence="9">XPG-I domain-containing protein</fullName>
    </recommendedName>
</protein>
<feature type="domain" description="XPG-I" evidence="4">
    <location>
        <begin position="114"/>
        <end position="185"/>
    </location>
</feature>
<dbReference type="HOGENOM" id="CLU_347256_0_0_1"/>
<dbReference type="InParanoid" id="T1EZZ6"/>
<dbReference type="EMBL" id="KB095905">
    <property type="protein sequence ID" value="ESO10089.1"/>
    <property type="molecule type" value="Genomic_DNA"/>
</dbReference>
<keyword evidence="8" id="KW-1185">Reference proteome</keyword>
<dbReference type="KEGG" id="hro:HELRODRAFT_167939"/>
<proteinExistence type="predicted"/>
<sequence length="813" mass="92190">MGVKHLWSILAPVKRHMPLESLHGQMIAVDLSIWIVEAQNHLPKSITKPHLRHLFFRVIHLLQIGIIPLIVIEGIPPNLKQQVMKNRLGQPDKIGSIKRSHFNALHRECCQLLECMGLPYVQAAGEAEAMCAYLNQEGVVDGCITNDGDAFLYGARMVFRHFTINQKDPHVEAYNMDDVERDLGLNRESLVGLAILCGCDYLPKGVGGCGKGLVISEYMIIKDKIPKFNRKWRTPNPFKFADFALMKMEWPEDYSMSKMVPLMTLHDMRCIIKCQQSDGCIMKPSKIVKQRIRQGGQCYEVQWSKIEGDNFTQADYYTTFEDQNIFEKAFPDIVEDFGQMKLNPNTKTQKKAVNTKSNEVRATKDASSGDCHGRPTKSHQNNIGDNLVTESNVKRTKHSALGAAVKNAEHELPVPTCAVQSYSMQSGSRRRSRSVGMGKSEWRLKTKEMMKRLHQVLLLSDSDDDDDGRIVAAAVKENVRNINIENIGTGQSKCDDLTHKNVRNNNIANNGTGPSKSDDCIEMLDSISLLPLKERLKLKGMKSDDKHAENIQKQCFNKTSNTSQNNTELSSLVNGDDDEDKRKDECYMQKAMMSCDSYDLKKTVEKSSNDEDEDSDYYVDVSSYDISFEDDEKVSLHELSHKKNSLKRDSDDDDHNFNFDSIVLSKQGGHLNYECDVGNFNIDASVMNFCDDEANLSLAYASYIQEQLNHSQLIFPPLASPRRHFNSFLRSPVKTCTFGEIDKFETDQEELCKFISHVIPKDVNSLQHEKCYASRYSPTTSSTPNAKNENDVDSSILPLMERLKLRMNKNTKR</sequence>
<dbReference type="PRINTS" id="PR00853">
    <property type="entry name" value="XPGRADSUPER"/>
</dbReference>
<feature type="compositionally biased region" description="Polar residues" evidence="3">
    <location>
        <begin position="555"/>
        <end position="573"/>
    </location>
</feature>
<dbReference type="CTD" id="20202146"/>
<feature type="domain" description="XPG N-terminal" evidence="5">
    <location>
        <begin position="1"/>
        <end position="94"/>
    </location>
</feature>
<dbReference type="FunFam" id="3.40.50.1010:FF:000024">
    <property type="entry name" value="flap endonuclease GEN homolog 1"/>
    <property type="match status" value="1"/>
</dbReference>
<feature type="region of interest" description="Disordered" evidence="3">
    <location>
        <begin position="555"/>
        <end position="581"/>
    </location>
</feature>
<reference evidence="8" key="1">
    <citation type="submission" date="2012-12" db="EMBL/GenBank/DDBJ databases">
        <authorList>
            <person name="Hellsten U."/>
            <person name="Grimwood J."/>
            <person name="Chapman J.A."/>
            <person name="Shapiro H."/>
            <person name="Aerts A."/>
            <person name="Otillar R.P."/>
            <person name="Terry A.Y."/>
            <person name="Boore J.L."/>
            <person name="Simakov O."/>
            <person name="Marletaz F."/>
            <person name="Cho S.-J."/>
            <person name="Edsinger-Gonzales E."/>
            <person name="Havlak P."/>
            <person name="Kuo D.-H."/>
            <person name="Larsson T."/>
            <person name="Lv J."/>
            <person name="Arendt D."/>
            <person name="Savage R."/>
            <person name="Osoegawa K."/>
            <person name="de Jong P."/>
            <person name="Lindberg D.R."/>
            <person name="Seaver E.C."/>
            <person name="Weisblat D.A."/>
            <person name="Putnam N.H."/>
            <person name="Grigoriev I.V."/>
            <person name="Rokhsar D.S."/>
        </authorList>
    </citation>
    <scope>NUCLEOTIDE SEQUENCE</scope>
</reference>
<dbReference type="SUPFAM" id="SSF47807">
    <property type="entry name" value="5' to 3' exonuclease, C-terminal subdomain"/>
    <property type="match status" value="1"/>
</dbReference>
<dbReference type="Pfam" id="PF18704">
    <property type="entry name" value="Chromo_2"/>
    <property type="match status" value="1"/>
</dbReference>
<dbReference type="InterPro" id="IPR029060">
    <property type="entry name" value="PIN-like_dom_sf"/>
</dbReference>
<accession>T1EZZ6</accession>
<dbReference type="EMBL" id="AMQM01002871">
    <property type="status" value="NOT_ANNOTATED_CDS"/>
    <property type="molecule type" value="Genomic_DNA"/>
</dbReference>
<dbReference type="Proteomes" id="UP000015101">
    <property type="component" value="Unassembled WGS sequence"/>
</dbReference>
<evidence type="ECO:0000256" key="2">
    <source>
        <dbReference type="ARBA" id="ARBA00022801"/>
    </source>
</evidence>
<evidence type="ECO:0000259" key="5">
    <source>
        <dbReference type="SMART" id="SM00485"/>
    </source>
</evidence>
<dbReference type="STRING" id="6412.T1EZZ6"/>
<dbReference type="SMART" id="SM00485">
    <property type="entry name" value="XPGN"/>
    <property type="match status" value="1"/>
</dbReference>
<evidence type="ECO:0000313" key="6">
    <source>
        <dbReference type="EMBL" id="ESO10089.1"/>
    </source>
</evidence>
<dbReference type="PANTHER" id="PTHR11081">
    <property type="entry name" value="FLAP ENDONUCLEASE FAMILY MEMBER"/>
    <property type="match status" value="1"/>
</dbReference>
<gene>
    <name evidence="7" type="primary">20202146</name>
    <name evidence="6" type="ORF">HELRODRAFT_167939</name>
</gene>
<dbReference type="OrthoDB" id="2959108at2759"/>
<dbReference type="PANTHER" id="PTHR11081:SF70">
    <property type="entry name" value="FLAP ENDONUCLEASE GEN HOMOLOG 1"/>
    <property type="match status" value="1"/>
</dbReference>
<dbReference type="InterPro" id="IPR006086">
    <property type="entry name" value="XPG-I_dom"/>
</dbReference>
<dbReference type="InterPro" id="IPR006085">
    <property type="entry name" value="XPG_DNA_repair_N"/>
</dbReference>
<evidence type="ECO:0000256" key="3">
    <source>
        <dbReference type="SAM" id="MobiDB-lite"/>
    </source>
</evidence>
<evidence type="ECO:0000313" key="7">
    <source>
        <dbReference type="EnsemblMetazoa" id="HelroP167939"/>
    </source>
</evidence>
<dbReference type="GO" id="GO:0017108">
    <property type="term" value="F:5'-flap endonuclease activity"/>
    <property type="evidence" value="ECO:0000318"/>
    <property type="project" value="GO_Central"/>
</dbReference>
<dbReference type="eggNOG" id="KOG2519">
    <property type="taxonomic scope" value="Eukaryota"/>
</dbReference>
<dbReference type="SUPFAM" id="SSF88723">
    <property type="entry name" value="PIN domain-like"/>
    <property type="match status" value="1"/>
</dbReference>
<dbReference type="GO" id="GO:0000400">
    <property type="term" value="F:four-way junction DNA binding"/>
    <property type="evidence" value="ECO:0000318"/>
    <property type="project" value="GO_Central"/>
</dbReference>
<dbReference type="RefSeq" id="XP_009011903.1">
    <property type="nucleotide sequence ID" value="XM_009013655.1"/>
</dbReference>
<keyword evidence="2" id="KW-0378">Hydrolase</keyword>
<dbReference type="Pfam" id="PF00752">
    <property type="entry name" value="XPG_N"/>
    <property type="match status" value="1"/>
</dbReference>
<dbReference type="Pfam" id="PF00867">
    <property type="entry name" value="XPG_I"/>
    <property type="match status" value="1"/>
</dbReference>
<dbReference type="SMART" id="SM00484">
    <property type="entry name" value="XPGI"/>
    <property type="match status" value="1"/>
</dbReference>
<dbReference type="GeneID" id="20202146"/>
<keyword evidence="1" id="KW-0540">Nuclease</keyword>
<dbReference type="EnsemblMetazoa" id="HelroT167939">
    <property type="protein sequence ID" value="HelroP167939"/>
    <property type="gene ID" value="HelroG167939"/>
</dbReference>
<dbReference type="AlphaFoldDB" id="T1EZZ6"/>
<feature type="compositionally biased region" description="Polar residues" evidence="3">
    <location>
        <begin position="348"/>
        <end position="357"/>
    </location>
</feature>
<dbReference type="InterPro" id="IPR006084">
    <property type="entry name" value="XPG/Rad2"/>
</dbReference>
<feature type="region of interest" description="Disordered" evidence="3">
    <location>
        <begin position="348"/>
        <end position="392"/>
    </location>
</feature>
<dbReference type="InterPro" id="IPR036279">
    <property type="entry name" value="5-3_exonuclease_C_sf"/>
</dbReference>
<reference evidence="7" key="3">
    <citation type="submission" date="2015-06" db="UniProtKB">
        <authorList>
            <consortium name="EnsemblMetazoa"/>
        </authorList>
    </citation>
    <scope>IDENTIFICATION</scope>
</reference>
<evidence type="ECO:0000256" key="1">
    <source>
        <dbReference type="ARBA" id="ARBA00022722"/>
    </source>
</evidence>
<evidence type="ECO:0000259" key="4">
    <source>
        <dbReference type="SMART" id="SM00484"/>
    </source>
</evidence>
<dbReference type="Gene3D" id="1.10.150.20">
    <property type="entry name" value="5' to 3' exonuclease, C-terminal subdomain"/>
    <property type="match status" value="1"/>
</dbReference>
<dbReference type="CDD" id="cd09869">
    <property type="entry name" value="PIN_GEN1"/>
    <property type="match status" value="1"/>
</dbReference>
<organism evidence="7 8">
    <name type="scientific">Helobdella robusta</name>
    <name type="common">Californian leech</name>
    <dbReference type="NCBI Taxonomy" id="6412"/>
    <lineage>
        <taxon>Eukaryota</taxon>
        <taxon>Metazoa</taxon>
        <taxon>Spiralia</taxon>
        <taxon>Lophotrochozoa</taxon>
        <taxon>Annelida</taxon>
        <taxon>Clitellata</taxon>
        <taxon>Hirudinea</taxon>
        <taxon>Rhynchobdellida</taxon>
        <taxon>Glossiphoniidae</taxon>
        <taxon>Helobdella</taxon>
    </lineage>
</organism>
<name>T1EZZ6_HELRO</name>
<dbReference type="Gene3D" id="3.40.50.1010">
    <property type="entry name" value="5'-nuclease"/>
    <property type="match status" value="1"/>
</dbReference>
<dbReference type="InterPro" id="IPR041012">
    <property type="entry name" value="GEN_chromo"/>
</dbReference>
<reference evidence="6 8" key="2">
    <citation type="journal article" date="2013" name="Nature">
        <title>Insights into bilaterian evolution from three spiralian genomes.</title>
        <authorList>
            <person name="Simakov O."/>
            <person name="Marletaz F."/>
            <person name="Cho S.J."/>
            <person name="Edsinger-Gonzales E."/>
            <person name="Havlak P."/>
            <person name="Hellsten U."/>
            <person name="Kuo D.H."/>
            <person name="Larsson T."/>
            <person name="Lv J."/>
            <person name="Arendt D."/>
            <person name="Savage R."/>
            <person name="Osoegawa K."/>
            <person name="de Jong P."/>
            <person name="Grimwood J."/>
            <person name="Chapman J.A."/>
            <person name="Shapiro H."/>
            <person name="Aerts A."/>
            <person name="Otillar R.P."/>
            <person name="Terry A.Y."/>
            <person name="Boore J.L."/>
            <person name="Grigoriev I.V."/>
            <person name="Lindberg D.R."/>
            <person name="Seaver E.C."/>
            <person name="Weisblat D.A."/>
            <person name="Putnam N.H."/>
            <person name="Rokhsar D.S."/>
        </authorList>
    </citation>
    <scope>NUCLEOTIDE SEQUENCE</scope>
</reference>
<feature type="compositionally biased region" description="Polar residues" evidence="3">
    <location>
        <begin position="378"/>
        <end position="391"/>
    </location>
</feature>
<evidence type="ECO:0000313" key="8">
    <source>
        <dbReference type="Proteomes" id="UP000015101"/>
    </source>
</evidence>
<evidence type="ECO:0008006" key="9">
    <source>
        <dbReference type="Google" id="ProtNLM"/>
    </source>
</evidence>